<keyword evidence="2" id="KW-0456">Lyase</keyword>
<feature type="signal peptide" evidence="3">
    <location>
        <begin position="1"/>
        <end position="24"/>
    </location>
</feature>
<dbReference type="Proteomes" id="UP000245362">
    <property type="component" value="Unassembled WGS sequence"/>
</dbReference>
<dbReference type="SUPFAM" id="SSF48230">
    <property type="entry name" value="Chondroitin AC/alginate lyase"/>
    <property type="match status" value="1"/>
</dbReference>
<dbReference type="Pfam" id="PF05426">
    <property type="entry name" value="Alginate_lyase"/>
    <property type="match status" value="1"/>
</dbReference>
<accession>A0A2U3BAY9</accession>
<evidence type="ECO:0000256" key="1">
    <source>
        <dbReference type="ARBA" id="ARBA00022729"/>
    </source>
</evidence>
<keyword evidence="1 3" id="KW-0732">Signal</keyword>
<evidence type="ECO:0000256" key="3">
    <source>
        <dbReference type="SAM" id="SignalP"/>
    </source>
</evidence>
<evidence type="ECO:0000259" key="4">
    <source>
        <dbReference type="Pfam" id="PF05426"/>
    </source>
</evidence>
<dbReference type="InterPro" id="IPR008397">
    <property type="entry name" value="Alginate_lyase_dom"/>
</dbReference>
<dbReference type="GO" id="GO:0042597">
    <property type="term" value="C:periplasmic space"/>
    <property type="evidence" value="ECO:0007669"/>
    <property type="project" value="InterPro"/>
</dbReference>
<proteinExistence type="predicted"/>
<keyword evidence="6" id="KW-1185">Reference proteome</keyword>
<dbReference type="Gene3D" id="1.50.10.100">
    <property type="entry name" value="Chondroitin AC/alginate lyase"/>
    <property type="match status" value="1"/>
</dbReference>
<gene>
    <name evidence="5" type="ORF">DI392_06760</name>
</gene>
<dbReference type="GO" id="GO:0016829">
    <property type="term" value="F:lyase activity"/>
    <property type="evidence" value="ECO:0007669"/>
    <property type="project" value="UniProtKB-KW"/>
</dbReference>
<evidence type="ECO:0000313" key="5">
    <source>
        <dbReference type="EMBL" id="PWI33894.1"/>
    </source>
</evidence>
<sequence>MTIRTFTTQLATLAIAITSTYAVAADYPNLIVHQEATNSLQADIKTRAHTSFQDWILTPANQALELEPQHFPHVSYERKQLKKVVDGIYSLTLAWHLSEDDKLKKVYQEKASELIVSIANSISPGSHTPNESILLPVYEAYSIIRSEMPQDAQQTVNEWLKRQAGYFKNYKLTGTLIKNNWENVRLAILFDLAMLLSDESLYQFSVEALKAFVAVNIEPDGKTNDFMNRDALTYHAYNQQYYARILRAVYLYKGEEAALDLYKYKVQGHGSIEDAYQFWVPYFKQPSEKTHIEFVNTGWKPDLKRGDANKPYDPKATVYAMAHMIAMEKEAFDFIKTVVPDTEPHTLRLSTWLNYSLHSGR</sequence>
<reference evidence="5 6" key="1">
    <citation type="submission" date="2018-05" db="EMBL/GenBank/DDBJ databases">
        <title>Vibrio limimaris sp. nov., isolated from marine sediment.</title>
        <authorList>
            <person name="Li C.-M."/>
        </authorList>
    </citation>
    <scope>NUCLEOTIDE SEQUENCE [LARGE SCALE GENOMIC DNA]</scope>
    <source>
        <strain evidence="5 6">E4404</strain>
    </source>
</reference>
<dbReference type="OrthoDB" id="1043373at2"/>
<dbReference type="InterPro" id="IPR008929">
    <property type="entry name" value="Chondroitin_lyas"/>
</dbReference>
<evidence type="ECO:0000256" key="2">
    <source>
        <dbReference type="ARBA" id="ARBA00023239"/>
    </source>
</evidence>
<name>A0A2U3BAY9_9VIBR</name>
<dbReference type="AlphaFoldDB" id="A0A2U3BAY9"/>
<feature type="domain" description="Alginate lyase" evidence="4">
    <location>
        <begin position="78"/>
        <end position="287"/>
    </location>
</feature>
<organism evidence="5 6">
    <name type="scientific">Vibrio albus</name>
    <dbReference type="NCBI Taxonomy" id="2200953"/>
    <lineage>
        <taxon>Bacteria</taxon>
        <taxon>Pseudomonadati</taxon>
        <taxon>Pseudomonadota</taxon>
        <taxon>Gammaproteobacteria</taxon>
        <taxon>Vibrionales</taxon>
        <taxon>Vibrionaceae</taxon>
        <taxon>Vibrio</taxon>
    </lineage>
</organism>
<protein>
    <recommendedName>
        <fullName evidence="4">Alginate lyase domain-containing protein</fullName>
    </recommendedName>
</protein>
<dbReference type="EMBL" id="QFWT01000003">
    <property type="protein sequence ID" value="PWI33894.1"/>
    <property type="molecule type" value="Genomic_DNA"/>
</dbReference>
<evidence type="ECO:0000313" key="6">
    <source>
        <dbReference type="Proteomes" id="UP000245362"/>
    </source>
</evidence>
<comment type="caution">
    <text evidence="5">The sequence shown here is derived from an EMBL/GenBank/DDBJ whole genome shotgun (WGS) entry which is preliminary data.</text>
</comment>
<feature type="chain" id="PRO_5015650031" description="Alginate lyase domain-containing protein" evidence="3">
    <location>
        <begin position="25"/>
        <end position="361"/>
    </location>
</feature>
<dbReference type="RefSeq" id="WP_109319146.1">
    <property type="nucleotide sequence ID" value="NZ_QFWT01000003.1"/>
</dbReference>